<name>A0A9J7IRJ7_SPOLT</name>
<dbReference type="OrthoDB" id="7491744at2759"/>
<accession>A0A9J7IRJ7</accession>
<keyword evidence="3" id="KW-1185">Reference proteome</keyword>
<dbReference type="KEGG" id="sliu:111353666"/>
<dbReference type="GeneID" id="111353666"/>
<sequence length="125" mass="13524">MAFLFPTPFYLFTILFYSISHSLSIESSAGYPAAWNQMQSYFGHQGYRAPIPTLGDLCNNLALVRHQKLICILCRGFDRSCLFQTTTPPSTSTSTSTAPSTTTTSTSTTSTTSTSTTTTVAPAET</sequence>
<evidence type="ECO:0000313" key="4">
    <source>
        <dbReference type="RefSeq" id="XP_022822525.1"/>
    </source>
</evidence>
<dbReference type="RefSeq" id="XP_022822525.1">
    <property type="nucleotide sequence ID" value="XM_022966757.1"/>
</dbReference>
<dbReference type="AlphaFoldDB" id="A0A9J7IRJ7"/>
<feature type="region of interest" description="Disordered" evidence="1">
    <location>
        <begin position="85"/>
        <end position="125"/>
    </location>
</feature>
<gene>
    <name evidence="4" type="primary">LOC111353666</name>
</gene>
<keyword evidence="2" id="KW-0732">Signal</keyword>
<protein>
    <submittedName>
        <fullName evidence="4">Integrator complex subunit 1 homolog</fullName>
    </submittedName>
</protein>
<organism evidence="3 4">
    <name type="scientific">Spodoptera litura</name>
    <name type="common">Asian cotton leafworm</name>
    <dbReference type="NCBI Taxonomy" id="69820"/>
    <lineage>
        <taxon>Eukaryota</taxon>
        <taxon>Metazoa</taxon>
        <taxon>Ecdysozoa</taxon>
        <taxon>Arthropoda</taxon>
        <taxon>Hexapoda</taxon>
        <taxon>Insecta</taxon>
        <taxon>Pterygota</taxon>
        <taxon>Neoptera</taxon>
        <taxon>Endopterygota</taxon>
        <taxon>Lepidoptera</taxon>
        <taxon>Glossata</taxon>
        <taxon>Ditrysia</taxon>
        <taxon>Noctuoidea</taxon>
        <taxon>Noctuidae</taxon>
        <taxon>Amphipyrinae</taxon>
        <taxon>Spodoptera</taxon>
    </lineage>
</organism>
<evidence type="ECO:0000256" key="2">
    <source>
        <dbReference type="SAM" id="SignalP"/>
    </source>
</evidence>
<feature type="chain" id="PRO_5039902231" evidence="2">
    <location>
        <begin position="25"/>
        <end position="125"/>
    </location>
</feature>
<proteinExistence type="predicted"/>
<reference evidence="4" key="1">
    <citation type="submission" date="2025-08" db="UniProtKB">
        <authorList>
            <consortium name="RefSeq"/>
        </authorList>
    </citation>
    <scope>IDENTIFICATION</scope>
    <source>
        <strain evidence="4">Ishihara</strain>
        <tissue evidence="4">Whole body</tissue>
    </source>
</reference>
<evidence type="ECO:0000313" key="3">
    <source>
        <dbReference type="Proteomes" id="UP000301870"/>
    </source>
</evidence>
<evidence type="ECO:0000256" key="1">
    <source>
        <dbReference type="SAM" id="MobiDB-lite"/>
    </source>
</evidence>
<feature type="compositionally biased region" description="Low complexity" evidence="1">
    <location>
        <begin position="85"/>
        <end position="119"/>
    </location>
</feature>
<feature type="signal peptide" evidence="2">
    <location>
        <begin position="1"/>
        <end position="24"/>
    </location>
</feature>
<dbReference type="Proteomes" id="UP000301870">
    <property type="component" value="Chromosome 17"/>
</dbReference>